<dbReference type="KEGG" id="ifn:GM661_02660"/>
<protein>
    <recommendedName>
        <fullName evidence="4 5">Flagellar hook-basal body complex protein FliE</fullName>
    </recommendedName>
</protein>
<evidence type="ECO:0000256" key="5">
    <source>
        <dbReference type="NCBIfam" id="TIGR00205"/>
    </source>
</evidence>
<organism evidence="6 7">
    <name type="scientific">Iocasia fonsfrigidae</name>
    <dbReference type="NCBI Taxonomy" id="2682810"/>
    <lineage>
        <taxon>Bacteria</taxon>
        <taxon>Bacillati</taxon>
        <taxon>Bacillota</taxon>
        <taxon>Clostridia</taxon>
        <taxon>Halanaerobiales</taxon>
        <taxon>Halanaerobiaceae</taxon>
        <taxon>Iocasia</taxon>
    </lineage>
</organism>
<evidence type="ECO:0000256" key="3">
    <source>
        <dbReference type="ARBA" id="ARBA00023143"/>
    </source>
</evidence>
<keyword evidence="3 4" id="KW-0975">Bacterial flagellum</keyword>
<comment type="subcellular location">
    <subcellularLocation>
        <location evidence="1 4">Bacterial flagellum basal body</location>
    </subcellularLocation>
</comment>
<dbReference type="PANTHER" id="PTHR34653:SF1">
    <property type="entry name" value="FLAGELLAR HOOK-BASAL BODY COMPLEX PROTEIN FLIE"/>
    <property type="match status" value="1"/>
</dbReference>
<evidence type="ECO:0000256" key="1">
    <source>
        <dbReference type="ARBA" id="ARBA00004117"/>
    </source>
</evidence>
<dbReference type="InterPro" id="IPR001624">
    <property type="entry name" value="FliE"/>
</dbReference>
<reference evidence="6" key="1">
    <citation type="submission" date="2019-12" db="EMBL/GenBank/DDBJ databases">
        <authorList>
            <person name="zhang j."/>
            <person name="sun C.M."/>
        </authorList>
    </citation>
    <scope>NUCLEOTIDE SEQUENCE</scope>
    <source>
        <strain evidence="6">NS-1</strain>
    </source>
</reference>
<dbReference type="GO" id="GO:0009425">
    <property type="term" value="C:bacterial-type flagellum basal body"/>
    <property type="evidence" value="ECO:0007669"/>
    <property type="project" value="UniProtKB-SubCell"/>
</dbReference>
<dbReference type="EMBL" id="CP046640">
    <property type="protein sequence ID" value="QTL96954.1"/>
    <property type="molecule type" value="Genomic_DNA"/>
</dbReference>
<evidence type="ECO:0000256" key="4">
    <source>
        <dbReference type="HAMAP-Rule" id="MF_00724"/>
    </source>
</evidence>
<evidence type="ECO:0000313" key="7">
    <source>
        <dbReference type="Proteomes" id="UP000665020"/>
    </source>
</evidence>
<name>A0A8A7KFL8_9FIRM</name>
<dbReference type="Proteomes" id="UP000665020">
    <property type="component" value="Chromosome"/>
</dbReference>
<dbReference type="HAMAP" id="MF_00724">
    <property type="entry name" value="FliE"/>
    <property type="match status" value="1"/>
</dbReference>
<evidence type="ECO:0000313" key="6">
    <source>
        <dbReference type="EMBL" id="QTL96954.1"/>
    </source>
</evidence>
<dbReference type="Pfam" id="PF02049">
    <property type="entry name" value="FliE"/>
    <property type="match status" value="1"/>
</dbReference>
<sequence>MIKGLELSNDLQLLTGIDRESGVGEKQELSFVDMLKEQINGVNSLKIEADKLNADFTLGKTDNIHQVMIATEKAKVALDLTAAIQNKAAGAYKEIMQMQM</sequence>
<keyword evidence="6" id="KW-0282">Flagellum</keyword>
<accession>A0A8A7KFL8</accession>
<evidence type="ECO:0000256" key="2">
    <source>
        <dbReference type="ARBA" id="ARBA00009272"/>
    </source>
</evidence>
<dbReference type="PRINTS" id="PR01006">
    <property type="entry name" value="FLGHOOKFLIE"/>
</dbReference>
<proteinExistence type="inferred from homology"/>
<comment type="similarity">
    <text evidence="2 4">Belongs to the FliE family.</text>
</comment>
<dbReference type="PANTHER" id="PTHR34653">
    <property type="match status" value="1"/>
</dbReference>
<keyword evidence="6" id="KW-0966">Cell projection</keyword>
<keyword evidence="6" id="KW-0969">Cilium</keyword>
<keyword evidence="7" id="KW-1185">Reference proteome</keyword>
<dbReference type="RefSeq" id="WP_230868624.1">
    <property type="nucleotide sequence ID" value="NZ_CP046640.1"/>
</dbReference>
<dbReference type="GO" id="GO:0005198">
    <property type="term" value="F:structural molecule activity"/>
    <property type="evidence" value="ECO:0007669"/>
    <property type="project" value="UniProtKB-UniRule"/>
</dbReference>
<dbReference type="AlphaFoldDB" id="A0A8A7KFL8"/>
<dbReference type="NCBIfam" id="TIGR00205">
    <property type="entry name" value="fliE"/>
    <property type="match status" value="1"/>
</dbReference>
<dbReference type="GO" id="GO:0003774">
    <property type="term" value="F:cytoskeletal motor activity"/>
    <property type="evidence" value="ECO:0007669"/>
    <property type="project" value="InterPro"/>
</dbReference>
<gene>
    <name evidence="4 6" type="primary">fliE</name>
    <name evidence="6" type="ORF">GM661_02660</name>
</gene>
<dbReference type="GO" id="GO:0071973">
    <property type="term" value="P:bacterial-type flagellum-dependent cell motility"/>
    <property type="evidence" value="ECO:0007669"/>
    <property type="project" value="InterPro"/>
</dbReference>